<dbReference type="AlphaFoldDB" id="A0A9N9A6D1"/>
<evidence type="ECO:0000313" key="3">
    <source>
        <dbReference type="Proteomes" id="UP000789572"/>
    </source>
</evidence>
<dbReference type="GO" id="GO:0005634">
    <property type="term" value="C:nucleus"/>
    <property type="evidence" value="ECO:0007669"/>
    <property type="project" value="TreeGrafter"/>
</dbReference>
<name>A0A9N9A6D1_9GLOM</name>
<accession>A0A9N9A6D1</accession>
<dbReference type="EMBL" id="CAJVPJ010000387">
    <property type="protein sequence ID" value="CAG8519219.1"/>
    <property type="molecule type" value="Genomic_DNA"/>
</dbReference>
<dbReference type="Proteomes" id="UP000789572">
    <property type="component" value="Unassembled WGS sequence"/>
</dbReference>
<dbReference type="Gene3D" id="1.10.30.10">
    <property type="entry name" value="High mobility group box domain"/>
    <property type="match status" value="1"/>
</dbReference>
<feature type="compositionally biased region" description="Polar residues" evidence="1">
    <location>
        <begin position="216"/>
        <end position="230"/>
    </location>
</feature>
<feature type="region of interest" description="Disordered" evidence="1">
    <location>
        <begin position="23"/>
        <end position="72"/>
    </location>
</feature>
<sequence length="382" mass="43471">MNLSTILNDPKDSYDVKKFFSDYFVPPEPPESMKVEEGSSGNEEPTIPGRKMDSHSLPGLVRPKRGPHPVRKYDFEEECPTMRKVEIEQGEGTPLGQIPKISGRIDRLKSSDKLLVLLHKLLFRRAGARAEVKRHIRQFSGFVTRDEKEEARFFERLKKWETEDLCELSKLLGLTETVTREMLLEQTITFLKRPVDNEAAIQNVSVPIQNGYISMDNAESQNGESMQSAKPRTHRKKTAREVFFQKNRPSYKAKPENMYATRKDIDKQLQTTWDSLNPQEQEEYENLAEAATVLRTLTETIAERVASENSQQQTTETDAEIVDAASILFSMNSDGISIINSSQSPIQKDVAEVANILQAISEQQMTSLSVDDIREIRSIAVY</sequence>
<dbReference type="InterPro" id="IPR044198">
    <property type="entry name" value="DEK"/>
</dbReference>
<dbReference type="GO" id="GO:0042393">
    <property type="term" value="F:histone binding"/>
    <property type="evidence" value="ECO:0007669"/>
    <property type="project" value="TreeGrafter"/>
</dbReference>
<reference evidence="2" key="1">
    <citation type="submission" date="2021-06" db="EMBL/GenBank/DDBJ databases">
        <authorList>
            <person name="Kallberg Y."/>
            <person name="Tangrot J."/>
            <person name="Rosling A."/>
        </authorList>
    </citation>
    <scope>NUCLEOTIDE SEQUENCE</scope>
    <source>
        <strain evidence="2">IA702</strain>
    </source>
</reference>
<dbReference type="OrthoDB" id="10248551at2759"/>
<organism evidence="2 3">
    <name type="scientific">Paraglomus occultum</name>
    <dbReference type="NCBI Taxonomy" id="144539"/>
    <lineage>
        <taxon>Eukaryota</taxon>
        <taxon>Fungi</taxon>
        <taxon>Fungi incertae sedis</taxon>
        <taxon>Mucoromycota</taxon>
        <taxon>Glomeromycotina</taxon>
        <taxon>Glomeromycetes</taxon>
        <taxon>Paraglomerales</taxon>
        <taxon>Paraglomeraceae</taxon>
        <taxon>Paraglomus</taxon>
    </lineage>
</organism>
<evidence type="ECO:0000256" key="1">
    <source>
        <dbReference type="SAM" id="MobiDB-lite"/>
    </source>
</evidence>
<protein>
    <submittedName>
        <fullName evidence="2">2110_t:CDS:1</fullName>
    </submittedName>
</protein>
<proteinExistence type="predicted"/>
<dbReference type="GO" id="GO:0003677">
    <property type="term" value="F:DNA binding"/>
    <property type="evidence" value="ECO:0007669"/>
    <property type="project" value="InterPro"/>
</dbReference>
<dbReference type="PANTHER" id="PTHR13468:SF1">
    <property type="entry name" value="PROTEIN DEK"/>
    <property type="match status" value="1"/>
</dbReference>
<dbReference type="PANTHER" id="PTHR13468">
    <property type="entry name" value="DEK PROTEIN"/>
    <property type="match status" value="1"/>
</dbReference>
<feature type="region of interest" description="Disordered" evidence="1">
    <location>
        <begin position="216"/>
        <end position="238"/>
    </location>
</feature>
<dbReference type="GO" id="GO:0006325">
    <property type="term" value="P:chromatin organization"/>
    <property type="evidence" value="ECO:0007669"/>
    <property type="project" value="InterPro"/>
</dbReference>
<dbReference type="SUPFAM" id="SSF47095">
    <property type="entry name" value="HMG-box"/>
    <property type="match status" value="1"/>
</dbReference>
<comment type="caution">
    <text evidence="2">The sequence shown here is derived from an EMBL/GenBank/DDBJ whole genome shotgun (WGS) entry which is preliminary data.</text>
</comment>
<keyword evidence="3" id="KW-1185">Reference proteome</keyword>
<dbReference type="InterPro" id="IPR036910">
    <property type="entry name" value="HMG_box_dom_sf"/>
</dbReference>
<evidence type="ECO:0000313" key="2">
    <source>
        <dbReference type="EMBL" id="CAG8519219.1"/>
    </source>
</evidence>
<dbReference type="GO" id="GO:2000779">
    <property type="term" value="P:regulation of double-strand break repair"/>
    <property type="evidence" value="ECO:0007669"/>
    <property type="project" value="TreeGrafter"/>
</dbReference>
<gene>
    <name evidence="2" type="ORF">POCULU_LOCUS3480</name>
</gene>